<comment type="caution">
    <text evidence="1">The sequence shown here is derived from an EMBL/GenBank/DDBJ whole genome shotgun (WGS) entry which is preliminary data.</text>
</comment>
<dbReference type="EMBL" id="SRLO01022526">
    <property type="protein sequence ID" value="TNN22429.1"/>
    <property type="molecule type" value="Genomic_DNA"/>
</dbReference>
<dbReference type="OrthoDB" id="6770063at2759"/>
<organism evidence="1 2">
    <name type="scientific">Liparis tanakae</name>
    <name type="common">Tanaka's snailfish</name>
    <dbReference type="NCBI Taxonomy" id="230148"/>
    <lineage>
        <taxon>Eukaryota</taxon>
        <taxon>Metazoa</taxon>
        <taxon>Chordata</taxon>
        <taxon>Craniata</taxon>
        <taxon>Vertebrata</taxon>
        <taxon>Euteleostomi</taxon>
        <taxon>Actinopterygii</taxon>
        <taxon>Neopterygii</taxon>
        <taxon>Teleostei</taxon>
        <taxon>Neoteleostei</taxon>
        <taxon>Acanthomorphata</taxon>
        <taxon>Eupercaria</taxon>
        <taxon>Perciformes</taxon>
        <taxon>Cottioidei</taxon>
        <taxon>Cottales</taxon>
        <taxon>Liparidae</taxon>
        <taxon>Liparis</taxon>
    </lineage>
</organism>
<accession>A0A4Z2E125</accession>
<dbReference type="AlphaFoldDB" id="A0A4Z2E125"/>
<gene>
    <name evidence="1" type="primary">spns3_0</name>
    <name evidence="1" type="ORF">EYF80_067457</name>
</gene>
<reference evidence="1 2" key="1">
    <citation type="submission" date="2019-03" db="EMBL/GenBank/DDBJ databases">
        <title>First draft genome of Liparis tanakae, snailfish: a comprehensive survey of snailfish specific genes.</title>
        <authorList>
            <person name="Kim W."/>
            <person name="Song I."/>
            <person name="Jeong J.-H."/>
            <person name="Kim D."/>
            <person name="Kim S."/>
            <person name="Ryu S."/>
            <person name="Song J.Y."/>
            <person name="Lee S.K."/>
        </authorList>
    </citation>
    <scope>NUCLEOTIDE SEQUENCE [LARGE SCALE GENOMIC DNA]</scope>
    <source>
        <tissue evidence="1">Muscle</tissue>
    </source>
</reference>
<evidence type="ECO:0000313" key="2">
    <source>
        <dbReference type="Proteomes" id="UP000314294"/>
    </source>
</evidence>
<name>A0A4Z2E125_9TELE</name>
<keyword evidence="2" id="KW-1185">Reference proteome</keyword>
<proteinExistence type="predicted"/>
<protein>
    <submittedName>
        <fullName evidence="1">Protein spinster 3</fullName>
    </submittedName>
</protein>
<evidence type="ECO:0000313" key="1">
    <source>
        <dbReference type="EMBL" id="TNN22429.1"/>
    </source>
</evidence>
<dbReference type="Proteomes" id="UP000314294">
    <property type="component" value="Unassembled WGS sequence"/>
</dbReference>
<sequence>MTSLKQGHTFSVSQVKEELLTMEPKDRPMPRCSLGSGSGLPYGSFVNSLSTRSLTVTEDEKEKPATTPRSSYVAVAVLCYINLLNYSERYTIAGEKTSCASTNTRYLCGELTHDWLLILIQVSFPKFRNSLT</sequence>